<dbReference type="Proteomes" id="UP000501705">
    <property type="component" value="Chromosome"/>
</dbReference>
<protein>
    <submittedName>
        <fullName evidence="3">MerR family transcriptional regulator</fullName>
    </submittedName>
</protein>
<dbReference type="PANTHER" id="PTHR30204:SF93">
    <property type="entry name" value="HTH MERR-TYPE DOMAIN-CONTAINING PROTEIN"/>
    <property type="match status" value="1"/>
</dbReference>
<keyword evidence="1" id="KW-0238">DNA-binding</keyword>
<dbReference type="Gene3D" id="1.10.1660.10">
    <property type="match status" value="1"/>
</dbReference>
<proteinExistence type="predicted"/>
<evidence type="ECO:0000313" key="3">
    <source>
        <dbReference type="EMBL" id="QIS02638.1"/>
    </source>
</evidence>
<dbReference type="SMART" id="SM00422">
    <property type="entry name" value="HTH_MERR"/>
    <property type="match status" value="1"/>
</dbReference>
<dbReference type="GO" id="GO:0003700">
    <property type="term" value="F:DNA-binding transcription factor activity"/>
    <property type="evidence" value="ECO:0007669"/>
    <property type="project" value="InterPro"/>
</dbReference>
<feature type="domain" description="HTH merR-type" evidence="2">
    <location>
        <begin position="1"/>
        <end position="68"/>
    </location>
</feature>
<dbReference type="GO" id="GO:0003677">
    <property type="term" value="F:DNA binding"/>
    <property type="evidence" value="ECO:0007669"/>
    <property type="project" value="UniProtKB-KW"/>
</dbReference>
<evidence type="ECO:0000259" key="2">
    <source>
        <dbReference type="PROSITE" id="PS50937"/>
    </source>
</evidence>
<dbReference type="SUPFAM" id="SSF46955">
    <property type="entry name" value="Putative DNA-binding domain"/>
    <property type="match status" value="1"/>
</dbReference>
<evidence type="ECO:0000256" key="1">
    <source>
        <dbReference type="ARBA" id="ARBA00023125"/>
    </source>
</evidence>
<dbReference type="InterPro" id="IPR047057">
    <property type="entry name" value="MerR_fam"/>
</dbReference>
<dbReference type="PROSITE" id="PS50937">
    <property type="entry name" value="HTH_MERR_2"/>
    <property type="match status" value="1"/>
</dbReference>
<gene>
    <name evidence="3" type="ORF">F5X71_10180</name>
</gene>
<dbReference type="InterPro" id="IPR009061">
    <property type="entry name" value="DNA-bd_dom_put_sf"/>
</dbReference>
<evidence type="ECO:0000313" key="4">
    <source>
        <dbReference type="Proteomes" id="UP000501705"/>
    </source>
</evidence>
<dbReference type="PANTHER" id="PTHR30204">
    <property type="entry name" value="REDOX-CYCLING DRUG-SENSING TRANSCRIPTIONAL ACTIVATOR SOXR"/>
    <property type="match status" value="1"/>
</dbReference>
<dbReference type="EMBL" id="CP046171">
    <property type="protein sequence ID" value="QIS02638.1"/>
    <property type="molecule type" value="Genomic_DNA"/>
</dbReference>
<organism evidence="3 4">
    <name type="scientific">Nocardia brasiliensis</name>
    <dbReference type="NCBI Taxonomy" id="37326"/>
    <lineage>
        <taxon>Bacteria</taxon>
        <taxon>Bacillati</taxon>
        <taxon>Actinomycetota</taxon>
        <taxon>Actinomycetes</taxon>
        <taxon>Mycobacteriales</taxon>
        <taxon>Nocardiaceae</taxon>
        <taxon>Nocardia</taxon>
    </lineage>
</organism>
<reference evidence="3 4" key="1">
    <citation type="journal article" date="2019" name="ACS Chem. Biol.">
        <title>Identification and Mobilization of a Cryptic Antibiotic Biosynthesis Gene Locus from a Human-Pathogenic Nocardia Isolate.</title>
        <authorList>
            <person name="Herisse M."/>
            <person name="Ishida K."/>
            <person name="Porter J.L."/>
            <person name="Howden B."/>
            <person name="Hertweck C."/>
            <person name="Stinear T.P."/>
            <person name="Pidot S.J."/>
        </authorList>
    </citation>
    <scope>NUCLEOTIDE SEQUENCE [LARGE SCALE GENOMIC DNA]</scope>
    <source>
        <strain evidence="3 4">AUSMDU00024985</strain>
    </source>
</reference>
<name>A0A6G9XP03_NOCBR</name>
<accession>A0A6G9XP03</accession>
<dbReference type="InterPro" id="IPR000551">
    <property type="entry name" value="MerR-type_HTH_dom"/>
</dbReference>
<dbReference type="Pfam" id="PF13411">
    <property type="entry name" value="MerR_1"/>
    <property type="match status" value="1"/>
</dbReference>
<dbReference type="AlphaFoldDB" id="A0A6G9XP03"/>
<dbReference type="RefSeq" id="WP_167461719.1">
    <property type="nucleotide sequence ID" value="NZ_CP046171.1"/>
</dbReference>
<sequence length="120" mass="13187">MRISDLAEATGASPRMLRHYENAGVLTPERDPNGYRHYRPEDIKTVHDIRCLLGSGLSLAEAAELIHIACTAPQTATDADRAAVLAQLDERRKQLDMGIERLLVERASLGQLRADIAAGR</sequence>